<feature type="compositionally biased region" description="Polar residues" evidence="1">
    <location>
        <begin position="17"/>
        <end position="26"/>
    </location>
</feature>
<protein>
    <submittedName>
        <fullName evidence="2">Uncharacterized protein</fullName>
    </submittedName>
</protein>
<dbReference type="AlphaFoldDB" id="A0A6A6NSD3"/>
<name>A0A6A6NSD3_9PEZI</name>
<evidence type="ECO:0000313" key="3">
    <source>
        <dbReference type="Proteomes" id="UP000799766"/>
    </source>
</evidence>
<keyword evidence="3" id="KW-1185">Reference proteome</keyword>
<organism evidence="2 3">
    <name type="scientific">Lineolata rhizophorae</name>
    <dbReference type="NCBI Taxonomy" id="578093"/>
    <lineage>
        <taxon>Eukaryota</taxon>
        <taxon>Fungi</taxon>
        <taxon>Dikarya</taxon>
        <taxon>Ascomycota</taxon>
        <taxon>Pezizomycotina</taxon>
        <taxon>Dothideomycetes</taxon>
        <taxon>Dothideomycetes incertae sedis</taxon>
        <taxon>Lineolatales</taxon>
        <taxon>Lineolataceae</taxon>
        <taxon>Lineolata</taxon>
    </lineage>
</organism>
<proteinExistence type="predicted"/>
<accession>A0A6A6NSD3</accession>
<feature type="region of interest" description="Disordered" evidence="1">
    <location>
        <begin position="1"/>
        <end position="58"/>
    </location>
</feature>
<evidence type="ECO:0000313" key="2">
    <source>
        <dbReference type="EMBL" id="KAF2454626.1"/>
    </source>
</evidence>
<gene>
    <name evidence="2" type="ORF">BDY21DRAFT_366038</name>
</gene>
<dbReference type="Proteomes" id="UP000799766">
    <property type="component" value="Unassembled WGS sequence"/>
</dbReference>
<evidence type="ECO:0000256" key="1">
    <source>
        <dbReference type="SAM" id="MobiDB-lite"/>
    </source>
</evidence>
<reference evidence="2" key="1">
    <citation type="journal article" date="2020" name="Stud. Mycol.">
        <title>101 Dothideomycetes genomes: a test case for predicting lifestyles and emergence of pathogens.</title>
        <authorList>
            <person name="Haridas S."/>
            <person name="Albert R."/>
            <person name="Binder M."/>
            <person name="Bloem J."/>
            <person name="Labutti K."/>
            <person name="Salamov A."/>
            <person name="Andreopoulos B."/>
            <person name="Baker S."/>
            <person name="Barry K."/>
            <person name="Bills G."/>
            <person name="Bluhm B."/>
            <person name="Cannon C."/>
            <person name="Castanera R."/>
            <person name="Culley D."/>
            <person name="Daum C."/>
            <person name="Ezra D."/>
            <person name="Gonzalez J."/>
            <person name="Henrissat B."/>
            <person name="Kuo A."/>
            <person name="Liang C."/>
            <person name="Lipzen A."/>
            <person name="Lutzoni F."/>
            <person name="Magnuson J."/>
            <person name="Mondo S."/>
            <person name="Nolan M."/>
            <person name="Ohm R."/>
            <person name="Pangilinan J."/>
            <person name="Park H.-J."/>
            <person name="Ramirez L."/>
            <person name="Alfaro M."/>
            <person name="Sun H."/>
            <person name="Tritt A."/>
            <person name="Yoshinaga Y."/>
            <person name="Zwiers L.-H."/>
            <person name="Turgeon B."/>
            <person name="Goodwin S."/>
            <person name="Spatafora J."/>
            <person name="Crous P."/>
            <person name="Grigoriev I."/>
        </authorList>
    </citation>
    <scope>NUCLEOTIDE SEQUENCE</scope>
    <source>
        <strain evidence="2">ATCC 16933</strain>
    </source>
</reference>
<sequence length="101" mass="11087">MAQEPQPPYSELDTVGRTRNWSNTAGRSDRRLRRASLRPFSAIPGDGIPGGGEFGPRTSRRTLTLRSLRLVILHLQLVALGHDSKQKCPKLGSPKKSCGHS</sequence>
<dbReference type="EMBL" id="MU001690">
    <property type="protein sequence ID" value="KAF2454626.1"/>
    <property type="molecule type" value="Genomic_DNA"/>
</dbReference>